<dbReference type="Proteomes" id="UP000178372">
    <property type="component" value="Unassembled WGS sequence"/>
</dbReference>
<organism evidence="2 3">
    <name type="scientific">Candidatus Roizmanbacteria bacterium RIFCSPHIGHO2_01_FULL_39_12b</name>
    <dbReference type="NCBI Taxonomy" id="1802030"/>
    <lineage>
        <taxon>Bacteria</taxon>
        <taxon>Candidatus Roizmaniibacteriota</taxon>
    </lineage>
</organism>
<feature type="compositionally biased region" description="Basic and acidic residues" evidence="1">
    <location>
        <begin position="9"/>
        <end position="20"/>
    </location>
</feature>
<dbReference type="EMBL" id="MFZF01000022">
    <property type="protein sequence ID" value="OGK15975.1"/>
    <property type="molecule type" value="Genomic_DNA"/>
</dbReference>
<comment type="caution">
    <text evidence="2">The sequence shown here is derived from an EMBL/GenBank/DDBJ whole genome shotgun (WGS) entry which is preliminary data.</text>
</comment>
<feature type="region of interest" description="Disordered" evidence="1">
    <location>
        <begin position="1"/>
        <end position="20"/>
    </location>
</feature>
<evidence type="ECO:0000313" key="3">
    <source>
        <dbReference type="Proteomes" id="UP000178372"/>
    </source>
</evidence>
<accession>A0A1F7GB16</accession>
<dbReference type="AlphaFoldDB" id="A0A1F7GB16"/>
<evidence type="ECO:0000313" key="2">
    <source>
        <dbReference type="EMBL" id="OGK15975.1"/>
    </source>
</evidence>
<reference evidence="2 3" key="1">
    <citation type="journal article" date="2016" name="Nat. Commun.">
        <title>Thousands of microbial genomes shed light on interconnected biogeochemical processes in an aquifer system.</title>
        <authorList>
            <person name="Anantharaman K."/>
            <person name="Brown C.T."/>
            <person name="Hug L.A."/>
            <person name="Sharon I."/>
            <person name="Castelle C.J."/>
            <person name="Probst A.J."/>
            <person name="Thomas B.C."/>
            <person name="Singh A."/>
            <person name="Wilkins M.J."/>
            <person name="Karaoz U."/>
            <person name="Brodie E.L."/>
            <person name="Williams K.H."/>
            <person name="Hubbard S.S."/>
            <person name="Banfield J.F."/>
        </authorList>
    </citation>
    <scope>NUCLEOTIDE SEQUENCE [LARGE SCALE GENOMIC DNA]</scope>
</reference>
<protein>
    <submittedName>
        <fullName evidence="2">Uncharacterized protein</fullName>
    </submittedName>
</protein>
<evidence type="ECO:0000256" key="1">
    <source>
        <dbReference type="SAM" id="MobiDB-lite"/>
    </source>
</evidence>
<proteinExistence type="predicted"/>
<gene>
    <name evidence="2" type="ORF">A2690_00785</name>
</gene>
<sequence>MSTADIQDANDRPVMTDEPERPKYEALYELIAGDFSEYWTGPRTKEEESRQIRHWREMEHLAQRAHAGKVRLTPDMSVQLREYYKLLDGMTETQPIRDSRRYRNLQKHVESATIVDLRRRLEAVIPWVRKYGVSVAGAESSKLKPIGVDVYVDYNDVVSALIPTTINQDEGVADRVRLDILAVHSRNLNLGLIFTLYRHHFDLKIGLPGYYGAEVAMHYVVDRGSIFDLRDMEYHFLNFYLKVIEEETKANSFDEAQ</sequence>
<name>A0A1F7GB16_9BACT</name>